<evidence type="ECO:0000256" key="3">
    <source>
        <dbReference type="SAM" id="MobiDB-lite"/>
    </source>
</evidence>
<comment type="similarity">
    <text evidence="1">Belongs to the formin homology family. BNI1 subfamily.</text>
</comment>
<dbReference type="PANTHER" id="PTHR47102:SF2">
    <property type="entry name" value="PROTEIN BNI1"/>
    <property type="match status" value="1"/>
</dbReference>
<dbReference type="EMBL" id="MBFU01000498">
    <property type="protein sequence ID" value="PVZ98891.1"/>
    <property type="molecule type" value="Genomic_DNA"/>
</dbReference>
<dbReference type="Gene3D" id="1.20.58.2220">
    <property type="entry name" value="Formin, FH2 domain"/>
    <property type="match status" value="1"/>
</dbReference>
<dbReference type="Gene3D" id="1.10.238.150">
    <property type="entry name" value="Formin, FH3 diaphanous domain"/>
    <property type="match status" value="1"/>
</dbReference>
<dbReference type="SMART" id="SM01139">
    <property type="entry name" value="Drf_FH3"/>
    <property type="match status" value="1"/>
</dbReference>
<dbReference type="SUPFAM" id="SSF48371">
    <property type="entry name" value="ARM repeat"/>
    <property type="match status" value="1"/>
</dbReference>
<feature type="domain" description="GBD/FH3" evidence="4">
    <location>
        <begin position="95"/>
        <end position="497"/>
    </location>
</feature>
<dbReference type="Pfam" id="PF02181">
    <property type="entry name" value="FH2"/>
    <property type="match status" value="2"/>
</dbReference>
<dbReference type="InterPro" id="IPR016024">
    <property type="entry name" value="ARM-type_fold"/>
</dbReference>
<evidence type="ECO:0008006" key="8">
    <source>
        <dbReference type="Google" id="ProtNLM"/>
    </source>
</evidence>
<sequence length="1645" mass="185623">MSSSSRGSRKNSDYSPNRSHSHGKETNKAFQDDRFSPTTIPSNPQSNTFRNVVSATFSARSSSSTNRTFSSGTPRSNSITTWADEPEGDNPRYKIDYSNPDEVDEEFEQMMHDMDLKEEQKDQMRNMTIEKKITLLHSKSQYREFRGDKSKPGAFCRVLKDAEVNTIEHKKLIHLKVCLTTQPIAWVREFVNREGLKWLTILLKKITSGRHRFNLYCTRVELEILRCMKVILNIEWGAQEAIQVPDCITALCFSLDSQVLMTRKIAAELLTFVCYCGNQVGHFQVIKGIEELQQIRGENTFFGAWLQAFEDLLNLDPKQISPSRLGLVAPQDKELIDIGIANMILVNSIVSVCEDAETRTEYRAQLSEAGIERIMKKLSKFENPLISLQIDKYMTELEQDYNNLLESYNMDGIEDDSDINILLNIIKENLVSDPKTSEYFTAVIQRLLLLKDPSYGSQQPQFLDSMKPEDDNSLFIKRLQLVDSLIEKVIVENKKPEMLEIPNNSRINVGSIINSFSNEDSLEEIIRESIDLKEQLEKVTREKTHLEQEVANKSEGLVGNLKNKIFALEDLLRMSRHTIEGLQTQNKELRKQFAERLHKQENHLKQILQTVESVANDADAVSVQRNQFQLENVALRTGTAWDYAEKDGKIVPILNQTRLEKEVEKLKHLPSINTSSSLTKSKIEQVLMDGKDRSNSDTALKPSPLSLTRPHPRRRDQNSTDKFQDFKSSSAYNISENTLLESPDQTKETGSFNEISRNSSRKRTISNKRYTMGIFPKDVAESLSSDHPLPSRYEQNQTYSKQGDINIKTNSFGMIQGPKSSGDDSIEKENEYITSASQLGLSSKNLIGSDQEIMTQVRSTSDNKQDKPLPEIETDLNNQKDHNINAHPKPMPISGNSSMESMINQRATNLEAEGQLISDIFGSSSNSLNKLGKSSPESIIMSSSMIFGPVPRKELRFIPRKKLKMLQWDKMSDHDQLNQTFWIKYDKYSKKSEDEIELTLHKNGTFERLENMFSAKEGVDLNLLRERKRLERERNGKKEDSRDTKASDIFHVPSILSSKRSNNINIMLGRLKKFKLNELKDAVMTLNDTILTENILKQFLAYLPTPEEKALITVQHQTNGGKLARADQFLFEMMSVFRYEKRLSVMLTRISWKEHYDGLMEDIGAVSVASKAVSSSSNLSTILGVVLTIGNFMNGAGFRGGAFGFKISSLTKLMDTKALDNKTTLLHFLASTLEEHFPETLEVLVELKPVDSACRVSYQEMRTELNEMTERLEEAKIELQLHIDREDAKRTLLEVDGPDDSTLGLNREKIRDDGGSRSDLNVEKETKLEQGGNNDNESNNNDDRFISFISAFIQKASTQLKIVTNQISEMDVLYSYCIRLYGEDPNTMAPDEFFGIFRTFIFSLEKTIKDNKMEKNRKLATEKRRQQIEASLEVRKRNAAMNTQKTRGKLGSPENDTKGASSGVPSGESTSLEGVQGSNEKGTMDDLINSLRQGNALGRSSVGGNGLGGGPGQQTGVANAATQILEHRRPRRREINSIRQSTLRRSLHRTSISLKAMQMLKEIDEDSHQADKGMAPPVPKIPTALRKSNRAGMSGSISSIDVGLEISSDEVMSDSDGGVGSVGGPSGVGRMDLSRASSIDSDEMF</sequence>
<evidence type="ECO:0000313" key="6">
    <source>
        <dbReference type="EMBL" id="PVZ98891.1"/>
    </source>
</evidence>
<feature type="compositionally biased region" description="Gly residues" evidence="3">
    <location>
        <begin position="1617"/>
        <end position="1627"/>
    </location>
</feature>
<feature type="region of interest" description="Disordered" evidence="3">
    <location>
        <begin position="1431"/>
        <end position="1516"/>
    </location>
</feature>
<feature type="coiled-coil region" evidence="2">
    <location>
        <begin position="522"/>
        <end position="592"/>
    </location>
</feature>
<dbReference type="InterPro" id="IPR010473">
    <property type="entry name" value="GTPase-bd"/>
</dbReference>
<organism evidence="6 7">
    <name type="scientific">Smittium angustum</name>
    <dbReference type="NCBI Taxonomy" id="133377"/>
    <lineage>
        <taxon>Eukaryota</taxon>
        <taxon>Fungi</taxon>
        <taxon>Fungi incertae sedis</taxon>
        <taxon>Zoopagomycota</taxon>
        <taxon>Kickxellomycotina</taxon>
        <taxon>Harpellomycetes</taxon>
        <taxon>Harpellales</taxon>
        <taxon>Legeriomycetaceae</taxon>
        <taxon>Smittium</taxon>
    </lineage>
</organism>
<evidence type="ECO:0000313" key="7">
    <source>
        <dbReference type="Proteomes" id="UP000245591"/>
    </source>
</evidence>
<feature type="compositionally biased region" description="Polar residues" evidence="3">
    <location>
        <begin position="72"/>
        <end position="81"/>
    </location>
</feature>
<feature type="coiled-coil region" evidence="2">
    <location>
        <begin position="1258"/>
        <end position="1285"/>
    </location>
</feature>
<accession>A0A2U1J1E2</accession>
<feature type="compositionally biased region" description="Polar residues" evidence="3">
    <location>
        <begin position="1458"/>
        <end position="1481"/>
    </location>
</feature>
<dbReference type="Pfam" id="PF06367">
    <property type="entry name" value="Drf_FH3"/>
    <property type="match status" value="1"/>
</dbReference>
<evidence type="ECO:0000259" key="5">
    <source>
        <dbReference type="PROSITE" id="PS51444"/>
    </source>
</evidence>
<dbReference type="InterPro" id="IPR011989">
    <property type="entry name" value="ARM-like"/>
</dbReference>
<feature type="compositionally biased region" description="Polar residues" evidence="3">
    <location>
        <begin position="726"/>
        <end position="740"/>
    </location>
</feature>
<gene>
    <name evidence="6" type="ORF">BB558_005115</name>
</gene>
<evidence type="ECO:0000259" key="4">
    <source>
        <dbReference type="PROSITE" id="PS51232"/>
    </source>
</evidence>
<feature type="compositionally biased region" description="Gly residues" evidence="3">
    <location>
        <begin position="1501"/>
        <end position="1513"/>
    </location>
</feature>
<dbReference type="Proteomes" id="UP000245591">
    <property type="component" value="Unassembled WGS sequence"/>
</dbReference>
<feature type="region of interest" description="Disordered" evidence="3">
    <location>
        <begin position="689"/>
        <end position="764"/>
    </location>
</feature>
<dbReference type="GO" id="GO:0051301">
    <property type="term" value="P:cell division"/>
    <property type="evidence" value="ECO:0007669"/>
    <property type="project" value="UniProtKB-ARBA"/>
</dbReference>
<dbReference type="PROSITE" id="PS51232">
    <property type="entry name" value="GBD_FH3"/>
    <property type="match status" value="1"/>
</dbReference>
<reference evidence="6 7" key="1">
    <citation type="journal article" date="2018" name="MBio">
        <title>Comparative Genomics Reveals the Core Gene Toolbox for the Fungus-Insect Symbiosis.</title>
        <authorList>
            <person name="Wang Y."/>
            <person name="Stata M."/>
            <person name="Wang W."/>
            <person name="Stajich J.E."/>
            <person name="White M.M."/>
            <person name="Moncalvo J.M."/>
        </authorList>
    </citation>
    <scope>NUCLEOTIDE SEQUENCE [LARGE SCALE GENOMIC DNA]</scope>
    <source>
        <strain evidence="6 7">AUS-126-30</strain>
    </source>
</reference>
<feature type="region of interest" description="Disordered" evidence="3">
    <location>
        <begin position="1565"/>
        <end position="1596"/>
    </location>
</feature>
<dbReference type="SMART" id="SM01140">
    <property type="entry name" value="Drf_GBD"/>
    <property type="match status" value="1"/>
</dbReference>
<dbReference type="Gene3D" id="1.20.58.630">
    <property type="match status" value="1"/>
</dbReference>
<dbReference type="InterPro" id="IPR015425">
    <property type="entry name" value="FH2_Formin"/>
</dbReference>
<dbReference type="GO" id="GO:0015629">
    <property type="term" value="C:actin cytoskeleton"/>
    <property type="evidence" value="ECO:0007669"/>
    <property type="project" value="UniProtKB-ARBA"/>
</dbReference>
<dbReference type="SMART" id="SM00498">
    <property type="entry name" value="FH2"/>
    <property type="match status" value="1"/>
</dbReference>
<feature type="compositionally biased region" description="Basic and acidic residues" evidence="3">
    <location>
        <begin position="715"/>
        <end position="725"/>
    </location>
</feature>
<feature type="compositionally biased region" description="Polar residues" evidence="3">
    <location>
        <begin position="36"/>
        <end position="53"/>
    </location>
</feature>
<feature type="compositionally biased region" description="Polar residues" evidence="3">
    <location>
        <begin position="748"/>
        <end position="758"/>
    </location>
</feature>
<evidence type="ECO:0000256" key="2">
    <source>
        <dbReference type="SAM" id="Coils"/>
    </source>
</evidence>
<keyword evidence="7" id="KW-1185">Reference proteome</keyword>
<feature type="region of interest" description="Disordered" evidence="3">
    <location>
        <begin position="1608"/>
        <end position="1645"/>
    </location>
</feature>
<dbReference type="GO" id="GO:0005938">
    <property type="term" value="C:cell cortex"/>
    <property type="evidence" value="ECO:0007669"/>
    <property type="project" value="UniProtKB-ARBA"/>
</dbReference>
<dbReference type="Pfam" id="PF06371">
    <property type="entry name" value="Drf_GBD"/>
    <property type="match status" value="1"/>
</dbReference>
<feature type="compositionally biased region" description="Basic and acidic residues" evidence="3">
    <location>
        <begin position="1306"/>
        <end position="1328"/>
    </location>
</feature>
<feature type="compositionally biased region" description="Low complexity" evidence="3">
    <location>
        <begin position="54"/>
        <end position="71"/>
    </location>
</feature>
<dbReference type="Gene3D" id="1.25.10.10">
    <property type="entry name" value="Leucine-rich Repeat Variant"/>
    <property type="match status" value="1"/>
</dbReference>
<dbReference type="GO" id="GO:0030036">
    <property type="term" value="P:actin cytoskeleton organization"/>
    <property type="evidence" value="ECO:0007669"/>
    <property type="project" value="InterPro"/>
</dbReference>
<feature type="domain" description="FH2" evidence="5">
    <location>
        <begin position="953"/>
        <end position="1430"/>
    </location>
</feature>
<dbReference type="SUPFAM" id="SSF101447">
    <property type="entry name" value="Formin homology 2 domain (FH2 domain)"/>
    <property type="match status" value="1"/>
</dbReference>
<keyword evidence="2" id="KW-0175">Coiled coil</keyword>
<dbReference type="GO" id="GO:0031267">
    <property type="term" value="F:small GTPase binding"/>
    <property type="evidence" value="ECO:0007669"/>
    <property type="project" value="InterPro"/>
</dbReference>
<dbReference type="InterPro" id="IPR042201">
    <property type="entry name" value="FH2_Formin_sf"/>
</dbReference>
<dbReference type="InterPro" id="IPR014768">
    <property type="entry name" value="GBD/FH3_dom"/>
</dbReference>
<comment type="caution">
    <text evidence="6">The sequence shown here is derived from an EMBL/GenBank/DDBJ whole genome shotgun (WGS) entry which is preliminary data.</text>
</comment>
<proteinExistence type="inferred from homology"/>
<dbReference type="InterPro" id="IPR010472">
    <property type="entry name" value="FH3_dom"/>
</dbReference>
<evidence type="ECO:0000256" key="1">
    <source>
        <dbReference type="ARBA" id="ARBA00037935"/>
    </source>
</evidence>
<feature type="region of interest" description="Disordered" evidence="3">
    <location>
        <begin position="1303"/>
        <end position="1341"/>
    </location>
</feature>
<feature type="region of interest" description="Disordered" evidence="3">
    <location>
        <begin position="1"/>
        <end position="98"/>
    </location>
</feature>
<dbReference type="InterPro" id="IPR051661">
    <property type="entry name" value="Actin_filament_regulator"/>
</dbReference>
<name>A0A2U1J1E2_SMIAN</name>
<dbReference type="GO" id="GO:0003779">
    <property type="term" value="F:actin binding"/>
    <property type="evidence" value="ECO:0007669"/>
    <property type="project" value="InterPro"/>
</dbReference>
<protein>
    <recommendedName>
        <fullName evidence="8">FH2 domain-containing protein</fullName>
    </recommendedName>
</protein>
<dbReference type="GO" id="GO:0032153">
    <property type="term" value="C:cell division site"/>
    <property type="evidence" value="ECO:0007669"/>
    <property type="project" value="UniProtKB-ARBA"/>
</dbReference>
<dbReference type="PROSITE" id="PS51444">
    <property type="entry name" value="FH2"/>
    <property type="match status" value="1"/>
</dbReference>
<feature type="compositionally biased region" description="Basic and acidic residues" evidence="3">
    <location>
        <begin position="22"/>
        <end position="35"/>
    </location>
</feature>
<dbReference type="PANTHER" id="PTHR47102">
    <property type="entry name" value="PROTEIN BNI1"/>
    <property type="match status" value="1"/>
</dbReference>
<dbReference type="Gene3D" id="6.10.30.50">
    <property type="match status" value="1"/>
</dbReference>